<evidence type="ECO:0000313" key="2">
    <source>
        <dbReference type="EMBL" id="EAR21407.1"/>
    </source>
</evidence>
<accession>A4BSE7</accession>
<dbReference type="HOGENOM" id="CLU_122257_0_0_6"/>
<dbReference type="Proteomes" id="UP000003374">
    <property type="component" value="Unassembled WGS sequence"/>
</dbReference>
<dbReference type="eggNOG" id="ENOG50330PP">
    <property type="taxonomic scope" value="Bacteria"/>
</dbReference>
<keyword evidence="3" id="KW-1185">Reference proteome</keyword>
<comment type="caution">
    <text evidence="2">The sequence shown here is derived from an EMBL/GenBank/DDBJ whole genome shotgun (WGS) entry which is preliminary data.</text>
</comment>
<dbReference type="InterPro" id="IPR009998">
    <property type="entry name" value="YfaZ"/>
</dbReference>
<keyword evidence="1" id="KW-0732">Signal</keyword>
<dbReference type="RefSeq" id="WP_005003478.1">
    <property type="nucleotide sequence ID" value="NZ_CH672427.1"/>
</dbReference>
<dbReference type="Pfam" id="PF07437">
    <property type="entry name" value="YfaZ"/>
    <property type="match status" value="1"/>
</dbReference>
<evidence type="ECO:0000313" key="3">
    <source>
        <dbReference type="Proteomes" id="UP000003374"/>
    </source>
</evidence>
<dbReference type="STRING" id="314278.NB231_13471"/>
<proteinExistence type="predicted"/>
<name>A4BSE7_9GAMM</name>
<evidence type="ECO:0000256" key="1">
    <source>
        <dbReference type="SAM" id="SignalP"/>
    </source>
</evidence>
<evidence type="ECO:0008006" key="4">
    <source>
        <dbReference type="Google" id="ProtNLM"/>
    </source>
</evidence>
<feature type="signal peptide" evidence="1">
    <location>
        <begin position="1"/>
        <end position="21"/>
    </location>
</feature>
<protein>
    <recommendedName>
        <fullName evidence="4">YfaZ</fullName>
    </recommendedName>
</protein>
<organism evidence="2 3">
    <name type="scientific">Nitrococcus mobilis Nb-231</name>
    <dbReference type="NCBI Taxonomy" id="314278"/>
    <lineage>
        <taxon>Bacteria</taxon>
        <taxon>Pseudomonadati</taxon>
        <taxon>Pseudomonadota</taxon>
        <taxon>Gammaproteobacteria</taxon>
        <taxon>Chromatiales</taxon>
        <taxon>Ectothiorhodospiraceae</taxon>
        <taxon>Nitrococcus</taxon>
    </lineage>
</organism>
<dbReference type="OrthoDB" id="6119976at2"/>
<sequence length="188" mass="20457">MWFRLMGLLLLLMLFATRAAATSLDVNLSRHAVRAGLAQQLSSASLEVGGNWLHHIDDGDVLDAALHLVDVPEPGRGALELGVGGKLLFINADDPDVEGAALALGGKVRYTWPTFNRFGIGAHIYYAPAVSSLGEVKRYFEGALRAEYLILQHANVYLGVRTVRIGDDRRNETRTFDAGVLGGLRLDF</sequence>
<dbReference type="EMBL" id="AAOF01000009">
    <property type="protein sequence ID" value="EAR21407.1"/>
    <property type="molecule type" value="Genomic_DNA"/>
</dbReference>
<dbReference type="AlphaFoldDB" id="A4BSE7"/>
<gene>
    <name evidence="2" type="ORF">NB231_13471</name>
</gene>
<reference evidence="2 3" key="1">
    <citation type="submission" date="2006-02" db="EMBL/GenBank/DDBJ databases">
        <authorList>
            <person name="Waterbury J."/>
            <person name="Ferriera S."/>
            <person name="Johnson J."/>
            <person name="Kravitz S."/>
            <person name="Halpern A."/>
            <person name="Remington K."/>
            <person name="Beeson K."/>
            <person name="Tran B."/>
            <person name="Rogers Y.-H."/>
            <person name="Friedman R."/>
            <person name="Venter J.C."/>
        </authorList>
    </citation>
    <scope>NUCLEOTIDE SEQUENCE [LARGE SCALE GENOMIC DNA]</scope>
    <source>
        <strain evidence="2 3">Nb-231</strain>
    </source>
</reference>
<feature type="chain" id="PRO_5002666817" description="YfaZ" evidence="1">
    <location>
        <begin position="22"/>
        <end position="188"/>
    </location>
</feature>